<accession>A0ABQ8J249</accession>
<sequence>MSERIDMSLDDIIKRDRITTGRRGRGIGAKGGRGARSSVRGSIGGGNRKSGNIRKIGATARQMKAGGSSGGGGGLRRNKPTNARVLPDKWAHDKFVAEIKSATLMISNLDYGVSDQDIRELFSEFGPLKKATVHYDSSGRSLGKAEVIFFKINDSIRAMKKYNGIPLDGRPMQIQPVVTTTAKTNIASRIGNPDIFKKNIANIGGGGGGGNKPRGIGRNGPVRNASGRRGRGGRIGQRAGIQRGQRTKVPTAAELDADLDAYSNK</sequence>
<keyword evidence="6" id="KW-1185">Reference proteome</keyword>
<feature type="region of interest" description="Disordered" evidence="3">
    <location>
        <begin position="22"/>
        <end position="84"/>
    </location>
</feature>
<evidence type="ECO:0000259" key="4">
    <source>
        <dbReference type="PROSITE" id="PS50102"/>
    </source>
</evidence>
<name>A0ABQ8J249_DERPT</name>
<reference evidence="5 6" key="1">
    <citation type="journal article" date="2018" name="J. Allergy Clin. Immunol.">
        <title>High-quality assembly of Dermatophagoides pteronyssinus genome and transcriptome reveals a wide range of novel allergens.</title>
        <authorList>
            <person name="Liu X.Y."/>
            <person name="Yang K.Y."/>
            <person name="Wang M.Q."/>
            <person name="Kwok J.S."/>
            <person name="Zeng X."/>
            <person name="Yang Z."/>
            <person name="Xiao X.J."/>
            <person name="Lau C.P."/>
            <person name="Li Y."/>
            <person name="Huang Z.M."/>
            <person name="Ba J.G."/>
            <person name="Yim A.K."/>
            <person name="Ouyang C.Y."/>
            <person name="Ngai S.M."/>
            <person name="Chan T.F."/>
            <person name="Leung E.L."/>
            <person name="Liu L."/>
            <person name="Liu Z.G."/>
            <person name="Tsui S.K."/>
        </authorList>
    </citation>
    <scope>NUCLEOTIDE SEQUENCE [LARGE SCALE GENOMIC DNA]</scope>
    <source>
        <strain evidence="5">Derp</strain>
    </source>
</reference>
<evidence type="ECO:0000256" key="3">
    <source>
        <dbReference type="SAM" id="MobiDB-lite"/>
    </source>
</evidence>
<dbReference type="InterPro" id="IPR012677">
    <property type="entry name" value="Nucleotide-bd_a/b_plait_sf"/>
</dbReference>
<dbReference type="PANTHER" id="PTHR19965">
    <property type="entry name" value="RNA AND EXPORT FACTOR BINDING PROTEIN"/>
    <property type="match status" value="1"/>
</dbReference>
<evidence type="ECO:0000313" key="5">
    <source>
        <dbReference type="EMBL" id="KAH9416619.1"/>
    </source>
</evidence>
<dbReference type="Gene3D" id="3.30.70.330">
    <property type="match status" value="1"/>
</dbReference>
<proteinExistence type="predicted"/>
<dbReference type="CDD" id="cd12680">
    <property type="entry name" value="RRM_THOC4"/>
    <property type="match status" value="1"/>
</dbReference>
<gene>
    <name evidence="5" type="ORF">DERP_009983</name>
</gene>
<feature type="region of interest" description="Disordered" evidence="3">
    <location>
        <begin position="206"/>
        <end position="265"/>
    </location>
</feature>
<dbReference type="SMART" id="SM00360">
    <property type="entry name" value="RRM"/>
    <property type="match status" value="1"/>
</dbReference>
<dbReference type="InterPro" id="IPR051229">
    <property type="entry name" value="ALYREF_mRNA_export"/>
</dbReference>
<dbReference type="Pfam" id="PF13865">
    <property type="entry name" value="FoP_duplication"/>
    <property type="match status" value="1"/>
</dbReference>
<dbReference type="InterPro" id="IPR035979">
    <property type="entry name" value="RBD_domain_sf"/>
</dbReference>
<evidence type="ECO:0000256" key="2">
    <source>
        <dbReference type="PROSITE-ProRule" id="PRU00176"/>
    </source>
</evidence>
<dbReference type="InterPro" id="IPR000504">
    <property type="entry name" value="RRM_dom"/>
</dbReference>
<evidence type="ECO:0000256" key="1">
    <source>
        <dbReference type="ARBA" id="ARBA00022884"/>
    </source>
</evidence>
<feature type="non-terminal residue" evidence="5">
    <location>
        <position position="265"/>
    </location>
</feature>
<dbReference type="SMART" id="SM01218">
    <property type="entry name" value="FoP_duplication"/>
    <property type="match status" value="1"/>
</dbReference>
<dbReference type="Pfam" id="PF00076">
    <property type="entry name" value="RRM_1"/>
    <property type="match status" value="1"/>
</dbReference>
<feature type="domain" description="RRM" evidence="4">
    <location>
        <begin position="102"/>
        <end position="179"/>
    </location>
</feature>
<organism evidence="5 6">
    <name type="scientific">Dermatophagoides pteronyssinus</name>
    <name type="common">European house dust mite</name>
    <dbReference type="NCBI Taxonomy" id="6956"/>
    <lineage>
        <taxon>Eukaryota</taxon>
        <taxon>Metazoa</taxon>
        <taxon>Ecdysozoa</taxon>
        <taxon>Arthropoda</taxon>
        <taxon>Chelicerata</taxon>
        <taxon>Arachnida</taxon>
        <taxon>Acari</taxon>
        <taxon>Acariformes</taxon>
        <taxon>Sarcoptiformes</taxon>
        <taxon>Astigmata</taxon>
        <taxon>Psoroptidia</taxon>
        <taxon>Analgoidea</taxon>
        <taxon>Pyroglyphidae</taxon>
        <taxon>Dermatophagoidinae</taxon>
        <taxon>Dermatophagoides</taxon>
    </lineage>
</organism>
<comment type="caution">
    <text evidence="5">The sequence shown here is derived from an EMBL/GenBank/DDBJ whole genome shotgun (WGS) entry which is preliminary data.</text>
</comment>
<dbReference type="Proteomes" id="UP000887458">
    <property type="component" value="Unassembled WGS sequence"/>
</dbReference>
<reference evidence="5 6" key="2">
    <citation type="journal article" date="2022" name="Mol. Biol. Evol.">
        <title>Comparative Genomics Reveals Insights into the Divergent Evolution of Astigmatic Mites and Household Pest Adaptations.</title>
        <authorList>
            <person name="Xiong Q."/>
            <person name="Wan A.T."/>
            <person name="Liu X."/>
            <person name="Fung C.S."/>
            <person name="Xiao X."/>
            <person name="Malainual N."/>
            <person name="Hou J."/>
            <person name="Wang L."/>
            <person name="Wang M."/>
            <person name="Yang K.Y."/>
            <person name="Cui Y."/>
            <person name="Leung E.L."/>
            <person name="Nong W."/>
            <person name="Shin S.K."/>
            <person name="Au S.W."/>
            <person name="Jeong K.Y."/>
            <person name="Chew F.T."/>
            <person name="Hui J.H."/>
            <person name="Leung T.F."/>
            <person name="Tungtrongchitr A."/>
            <person name="Zhong N."/>
            <person name="Liu Z."/>
            <person name="Tsui S.K."/>
        </authorList>
    </citation>
    <scope>NUCLEOTIDE SEQUENCE [LARGE SCALE GENOMIC DNA]</scope>
    <source>
        <strain evidence="5">Derp</strain>
    </source>
</reference>
<dbReference type="PANTHER" id="PTHR19965:SF82">
    <property type="entry name" value="THO COMPLEX SUBUNIT 4"/>
    <property type="match status" value="1"/>
</dbReference>
<evidence type="ECO:0000313" key="6">
    <source>
        <dbReference type="Proteomes" id="UP000887458"/>
    </source>
</evidence>
<dbReference type="EMBL" id="NJHN03000090">
    <property type="protein sequence ID" value="KAH9416619.1"/>
    <property type="molecule type" value="Genomic_DNA"/>
</dbReference>
<dbReference type="PROSITE" id="PS50102">
    <property type="entry name" value="RRM"/>
    <property type="match status" value="1"/>
</dbReference>
<dbReference type="SUPFAM" id="SSF54928">
    <property type="entry name" value="RNA-binding domain, RBD"/>
    <property type="match status" value="1"/>
</dbReference>
<keyword evidence="1 2" id="KW-0694">RNA-binding</keyword>
<protein>
    <recommendedName>
        <fullName evidence="4">RRM domain-containing protein</fullName>
    </recommendedName>
</protein>
<dbReference type="InterPro" id="IPR025715">
    <property type="entry name" value="FoP_C"/>
</dbReference>